<organism evidence="6 7">
    <name type="scientific">Actinospica acidithermotolerans</name>
    <dbReference type="NCBI Taxonomy" id="2828514"/>
    <lineage>
        <taxon>Bacteria</taxon>
        <taxon>Bacillati</taxon>
        <taxon>Actinomycetota</taxon>
        <taxon>Actinomycetes</taxon>
        <taxon>Catenulisporales</taxon>
        <taxon>Actinospicaceae</taxon>
        <taxon>Actinospica</taxon>
    </lineage>
</organism>
<accession>A0A941EMD0</accession>
<dbReference type="InterPro" id="IPR011010">
    <property type="entry name" value="DNA_brk_join_enz"/>
</dbReference>
<proteinExistence type="predicted"/>
<dbReference type="InterPro" id="IPR004107">
    <property type="entry name" value="Integrase_SAM-like_N"/>
</dbReference>
<dbReference type="Pfam" id="PF14659">
    <property type="entry name" value="Phage_int_SAM_3"/>
    <property type="match status" value="1"/>
</dbReference>
<protein>
    <submittedName>
        <fullName evidence="6">Tyrosine-type recombinase/integrase</fullName>
    </submittedName>
</protein>
<evidence type="ECO:0000256" key="3">
    <source>
        <dbReference type="PROSITE-ProRule" id="PRU01248"/>
    </source>
</evidence>
<keyword evidence="1 3" id="KW-0238">DNA-binding</keyword>
<keyword evidence="7" id="KW-1185">Reference proteome</keyword>
<feature type="region of interest" description="Disordered" evidence="4">
    <location>
        <begin position="19"/>
        <end position="40"/>
    </location>
</feature>
<dbReference type="EMBL" id="JAGSOH010000118">
    <property type="protein sequence ID" value="MBR7830179.1"/>
    <property type="molecule type" value="Genomic_DNA"/>
</dbReference>
<dbReference type="AlphaFoldDB" id="A0A941EMD0"/>
<dbReference type="GO" id="GO:0003677">
    <property type="term" value="F:DNA binding"/>
    <property type="evidence" value="ECO:0007669"/>
    <property type="project" value="UniProtKB-UniRule"/>
</dbReference>
<comment type="caution">
    <text evidence="6">The sequence shown here is derived from an EMBL/GenBank/DDBJ whole genome shotgun (WGS) entry which is preliminary data.</text>
</comment>
<dbReference type="InterPro" id="IPR044068">
    <property type="entry name" value="CB"/>
</dbReference>
<keyword evidence="2" id="KW-0233">DNA recombination</keyword>
<evidence type="ECO:0000256" key="2">
    <source>
        <dbReference type="ARBA" id="ARBA00023172"/>
    </source>
</evidence>
<evidence type="ECO:0000256" key="4">
    <source>
        <dbReference type="SAM" id="MobiDB-lite"/>
    </source>
</evidence>
<evidence type="ECO:0000256" key="1">
    <source>
        <dbReference type="ARBA" id="ARBA00023125"/>
    </source>
</evidence>
<dbReference type="Proteomes" id="UP000676325">
    <property type="component" value="Unassembled WGS sequence"/>
</dbReference>
<dbReference type="InterPro" id="IPR010998">
    <property type="entry name" value="Integrase_recombinase_N"/>
</dbReference>
<evidence type="ECO:0000259" key="5">
    <source>
        <dbReference type="PROSITE" id="PS51900"/>
    </source>
</evidence>
<dbReference type="PROSITE" id="PS51900">
    <property type="entry name" value="CB"/>
    <property type="match status" value="1"/>
</dbReference>
<evidence type="ECO:0000313" key="7">
    <source>
        <dbReference type="Proteomes" id="UP000676325"/>
    </source>
</evidence>
<dbReference type="Gene3D" id="1.10.150.130">
    <property type="match status" value="1"/>
</dbReference>
<dbReference type="GO" id="GO:0015074">
    <property type="term" value="P:DNA integration"/>
    <property type="evidence" value="ECO:0007669"/>
    <property type="project" value="InterPro"/>
</dbReference>
<reference evidence="6" key="1">
    <citation type="submission" date="2021-04" db="EMBL/GenBank/DDBJ databases">
        <title>Genome based classification of Actinospica acidithermotolerans sp. nov., an actinobacterium isolated from an Indonesian hot spring.</title>
        <authorList>
            <person name="Kusuma A.B."/>
            <person name="Putra K.E."/>
            <person name="Nafisah S."/>
            <person name="Loh J."/>
            <person name="Nouioui I."/>
            <person name="Goodfellow M."/>
        </authorList>
    </citation>
    <scope>NUCLEOTIDE SEQUENCE</scope>
    <source>
        <strain evidence="6">MGRD01-02</strain>
    </source>
</reference>
<dbReference type="RefSeq" id="WP_212521308.1">
    <property type="nucleotide sequence ID" value="NZ_JAGSOH010000118.1"/>
</dbReference>
<dbReference type="SUPFAM" id="SSF56349">
    <property type="entry name" value="DNA breaking-rejoining enzymes"/>
    <property type="match status" value="1"/>
</dbReference>
<dbReference type="Gene3D" id="1.10.443.10">
    <property type="entry name" value="Intergrase catalytic core"/>
    <property type="match status" value="1"/>
</dbReference>
<sequence length="426" mass="48312">MATRKEAVLPIKVDESGGGWRARWQAPPGSKPAWPGKSGFTSKREATKYARAQEAAIEARSYIDPNLAKTTVDEWWQRWFPAQDHFRPNTRESYEQCYRKHVKPRWGSVAMGVVLPIDMQEYRSELRNTLAESSVSVVMSVLRTLFDDAALNKIIPSSPFPRTARRGIKKNAELRPDRAPKREPIVFDLTVLDQICARLRTHEALLVQIVYWTGMRWSEVAGLRRSFMHVEHGDGVVDGAGFYVIDPYTGAVHEDASARRFFGPAKSGAIGRLQPECPPGRIIDLPEFLVTLIKAHLQTLPEGQDLLFTNTKGDPVRYDDWNTNRWRKAVDGRQYKSPARAHLSTEPIIRGLRLHDGKHSHGAMLDELSVHPTMRDYRLGHATPGTRGVYSRPTVQMRIDLINALQDRFDRHRSENPGLPDTKSPS</sequence>
<evidence type="ECO:0000313" key="6">
    <source>
        <dbReference type="EMBL" id="MBR7830179.1"/>
    </source>
</evidence>
<gene>
    <name evidence="6" type="ORF">KDK95_28000</name>
</gene>
<dbReference type="InterPro" id="IPR013762">
    <property type="entry name" value="Integrase-like_cat_sf"/>
</dbReference>
<name>A0A941EMD0_9ACTN</name>
<dbReference type="GO" id="GO:0006310">
    <property type="term" value="P:DNA recombination"/>
    <property type="evidence" value="ECO:0007669"/>
    <property type="project" value="UniProtKB-KW"/>
</dbReference>
<feature type="domain" description="Core-binding (CB)" evidence="5">
    <location>
        <begin position="66"/>
        <end position="150"/>
    </location>
</feature>